<comment type="caution">
    <text evidence="2">The sequence shown here is derived from an EMBL/GenBank/DDBJ whole genome shotgun (WGS) entry which is preliminary data.</text>
</comment>
<organism evidence="2 3">
    <name type="scientific">Prevotella illustrans</name>
    <dbReference type="NCBI Taxonomy" id="2800387"/>
    <lineage>
        <taxon>Bacteria</taxon>
        <taxon>Pseudomonadati</taxon>
        <taxon>Bacteroidota</taxon>
        <taxon>Bacteroidia</taxon>
        <taxon>Bacteroidales</taxon>
        <taxon>Prevotellaceae</taxon>
        <taxon>Prevotella</taxon>
    </lineage>
</organism>
<dbReference type="RefSeq" id="WP_107581158.1">
    <property type="nucleotide sequence ID" value="NZ_JAERMS010000017.1"/>
</dbReference>
<evidence type="ECO:0000259" key="1">
    <source>
        <dbReference type="PROSITE" id="PS50995"/>
    </source>
</evidence>
<keyword evidence="3" id="KW-1185">Reference proteome</keyword>
<dbReference type="InterPro" id="IPR000835">
    <property type="entry name" value="HTH_MarR-typ"/>
</dbReference>
<dbReference type="PROSITE" id="PS50995">
    <property type="entry name" value="HTH_MARR_2"/>
    <property type="match status" value="1"/>
</dbReference>
<feature type="domain" description="HTH marR-type" evidence="1">
    <location>
        <begin position="1"/>
        <end position="129"/>
    </location>
</feature>
<proteinExistence type="predicted"/>
<reference evidence="2 3" key="1">
    <citation type="submission" date="2021-01" db="EMBL/GenBank/DDBJ databases">
        <title>Prevotella A2931 sp. nov.</title>
        <authorList>
            <person name="Buhl M."/>
            <person name="Oberhettinger P."/>
        </authorList>
    </citation>
    <scope>NUCLEOTIDE SEQUENCE [LARGE SCALE GENOMIC DNA]</scope>
    <source>
        <strain evidence="2 3">A2931</strain>
    </source>
</reference>
<dbReference type="PANTHER" id="PTHR33164:SF43">
    <property type="entry name" value="HTH-TYPE TRANSCRIPTIONAL REPRESSOR YETL"/>
    <property type="match status" value="1"/>
</dbReference>
<dbReference type="PRINTS" id="PR00598">
    <property type="entry name" value="HTHMARR"/>
</dbReference>
<evidence type="ECO:0000313" key="3">
    <source>
        <dbReference type="Proteomes" id="UP000664265"/>
    </source>
</evidence>
<dbReference type="SMART" id="SM00347">
    <property type="entry name" value="HTH_MARR"/>
    <property type="match status" value="1"/>
</dbReference>
<dbReference type="Gene3D" id="1.10.10.10">
    <property type="entry name" value="Winged helix-like DNA-binding domain superfamily/Winged helix DNA-binding domain"/>
    <property type="match status" value="1"/>
</dbReference>
<evidence type="ECO:0000313" key="2">
    <source>
        <dbReference type="EMBL" id="MBO1363482.1"/>
    </source>
</evidence>
<dbReference type="Proteomes" id="UP000664265">
    <property type="component" value="Unassembled WGS sequence"/>
</dbReference>
<accession>A0ABS3M5M4</accession>
<dbReference type="InterPro" id="IPR039422">
    <property type="entry name" value="MarR/SlyA-like"/>
</dbReference>
<sequence length="129" mass="14641">MNQECICRIRNIYRAIAQFEASLQQELGLNINEAMLLCLVADKAHISSGEIASEMNLTPSNASKVIAALEKGRLIRRKACKEDKRCMKFCVTKKGEELLHRLTCDSLQLPHSLQKLSDQVEPQEHDRSF</sequence>
<dbReference type="Pfam" id="PF01047">
    <property type="entry name" value="MarR"/>
    <property type="match status" value="1"/>
</dbReference>
<dbReference type="InterPro" id="IPR036390">
    <property type="entry name" value="WH_DNA-bd_sf"/>
</dbReference>
<gene>
    <name evidence="2" type="ORF">JHU38_06805</name>
</gene>
<name>A0ABS3M5M4_9BACT</name>
<protein>
    <submittedName>
        <fullName evidence="2">MarR family transcriptional regulator</fullName>
    </submittedName>
</protein>
<dbReference type="InterPro" id="IPR036388">
    <property type="entry name" value="WH-like_DNA-bd_sf"/>
</dbReference>
<dbReference type="EMBL" id="JAERMS010000017">
    <property type="protein sequence ID" value="MBO1363482.1"/>
    <property type="molecule type" value="Genomic_DNA"/>
</dbReference>
<dbReference type="SUPFAM" id="SSF46785">
    <property type="entry name" value="Winged helix' DNA-binding domain"/>
    <property type="match status" value="1"/>
</dbReference>
<dbReference type="PANTHER" id="PTHR33164">
    <property type="entry name" value="TRANSCRIPTIONAL REGULATOR, MARR FAMILY"/>
    <property type="match status" value="1"/>
</dbReference>